<organism evidence="1 2">
    <name type="scientific">Cotesia glomerata</name>
    <name type="common">Lepidopteran parasitic wasp</name>
    <name type="synonym">Apanteles glomeratus</name>
    <dbReference type="NCBI Taxonomy" id="32391"/>
    <lineage>
        <taxon>Eukaryota</taxon>
        <taxon>Metazoa</taxon>
        <taxon>Ecdysozoa</taxon>
        <taxon>Arthropoda</taxon>
        <taxon>Hexapoda</taxon>
        <taxon>Insecta</taxon>
        <taxon>Pterygota</taxon>
        <taxon>Neoptera</taxon>
        <taxon>Endopterygota</taxon>
        <taxon>Hymenoptera</taxon>
        <taxon>Apocrita</taxon>
        <taxon>Ichneumonoidea</taxon>
        <taxon>Braconidae</taxon>
        <taxon>Microgastrinae</taxon>
        <taxon>Cotesia</taxon>
    </lineage>
</organism>
<gene>
    <name evidence="1" type="ORF">KQX54_016943</name>
</gene>
<accession>A0AAV7HWH2</accession>
<proteinExistence type="predicted"/>
<evidence type="ECO:0000313" key="1">
    <source>
        <dbReference type="EMBL" id="KAH0535523.1"/>
    </source>
</evidence>
<keyword evidence="2" id="KW-1185">Reference proteome</keyword>
<protein>
    <submittedName>
        <fullName evidence="1">Uncharacterized protein</fullName>
    </submittedName>
</protein>
<reference evidence="1 2" key="1">
    <citation type="journal article" date="2021" name="J. Hered.">
        <title>A chromosome-level genome assembly of the parasitoid wasp, Cotesia glomerata (Hymenoptera: Braconidae).</title>
        <authorList>
            <person name="Pinto B.J."/>
            <person name="Weis J.J."/>
            <person name="Gamble T."/>
            <person name="Ode P.J."/>
            <person name="Paul R."/>
            <person name="Zaspel J.M."/>
        </authorList>
    </citation>
    <scope>NUCLEOTIDE SEQUENCE [LARGE SCALE GENOMIC DNA]</scope>
    <source>
        <strain evidence="1">CgM1</strain>
    </source>
</reference>
<dbReference type="Proteomes" id="UP000826195">
    <property type="component" value="Unassembled WGS sequence"/>
</dbReference>
<sequence length="69" mass="7711">MTTGQEDIQQATRSDDVASASEQGLLHLRISYQLWLVYCSLDRAPVHTGERASLESPECVTLPHSVHFQ</sequence>
<evidence type="ECO:0000313" key="2">
    <source>
        <dbReference type="Proteomes" id="UP000826195"/>
    </source>
</evidence>
<comment type="caution">
    <text evidence="1">The sequence shown here is derived from an EMBL/GenBank/DDBJ whole genome shotgun (WGS) entry which is preliminary data.</text>
</comment>
<dbReference type="EMBL" id="JAHXZJ010002982">
    <property type="protein sequence ID" value="KAH0535523.1"/>
    <property type="molecule type" value="Genomic_DNA"/>
</dbReference>
<dbReference type="AlphaFoldDB" id="A0AAV7HWH2"/>
<name>A0AAV7HWH2_COTGL</name>